<keyword evidence="5" id="KW-1185">Reference proteome</keyword>
<keyword evidence="1" id="KW-0175">Coiled coil</keyword>
<reference evidence="5" key="1">
    <citation type="submission" date="2018-09" db="EMBL/GenBank/DDBJ databases">
        <title>Genome sequencing of strain 2DFWR-13.</title>
        <authorList>
            <person name="Heo J."/>
            <person name="Kim S.-J."/>
            <person name="Kwon S.-W."/>
        </authorList>
    </citation>
    <scope>NUCLEOTIDE SEQUENCE [LARGE SCALE GENOMIC DNA]</scope>
    <source>
        <strain evidence="5">2DFWR-13</strain>
    </source>
</reference>
<dbReference type="RefSeq" id="WP_120762762.1">
    <property type="nucleotide sequence ID" value="NZ_CP032630.1"/>
</dbReference>
<keyword evidence="3" id="KW-0812">Transmembrane</keyword>
<gene>
    <name evidence="4" type="ORF">D7I47_09180</name>
</gene>
<evidence type="ECO:0000256" key="1">
    <source>
        <dbReference type="SAM" id="Coils"/>
    </source>
</evidence>
<evidence type="ECO:0000256" key="3">
    <source>
        <dbReference type="SAM" id="Phobius"/>
    </source>
</evidence>
<proteinExistence type="predicted"/>
<dbReference type="KEGG" id="lyd:D7I47_09180"/>
<dbReference type="EMBL" id="CP032630">
    <property type="protein sequence ID" value="AYF98415.1"/>
    <property type="molecule type" value="Genomic_DNA"/>
</dbReference>
<name>A0A387BBD3_9MICO</name>
<evidence type="ECO:0000256" key="2">
    <source>
        <dbReference type="SAM" id="MobiDB-lite"/>
    </source>
</evidence>
<feature type="transmembrane region" description="Helical" evidence="3">
    <location>
        <begin position="24"/>
        <end position="47"/>
    </location>
</feature>
<organism evidence="4 5">
    <name type="scientific">Protaetiibacter intestinalis</name>
    <dbReference type="NCBI Taxonomy" id="2419774"/>
    <lineage>
        <taxon>Bacteria</taxon>
        <taxon>Bacillati</taxon>
        <taxon>Actinomycetota</taxon>
        <taxon>Actinomycetes</taxon>
        <taxon>Micrococcales</taxon>
        <taxon>Microbacteriaceae</taxon>
        <taxon>Protaetiibacter</taxon>
    </lineage>
</organism>
<protein>
    <submittedName>
        <fullName evidence="4">Uncharacterized protein</fullName>
    </submittedName>
</protein>
<feature type="region of interest" description="Disordered" evidence="2">
    <location>
        <begin position="1"/>
        <end position="21"/>
    </location>
</feature>
<feature type="compositionally biased region" description="Polar residues" evidence="2">
    <location>
        <begin position="1"/>
        <end position="10"/>
    </location>
</feature>
<feature type="coiled-coil region" evidence="1">
    <location>
        <begin position="164"/>
        <end position="206"/>
    </location>
</feature>
<keyword evidence="3" id="KW-0472">Membrane</keyword>
<sequence length="334" mass="34193">MTTADTTETPELSPEGTPPPRRRLLPWIAGGAVLALLAGGIPLGIWIGNETAIVDAARDDAALLETALADAKTAAGDYRATAEAVAQYTTTLAVPVRDSVAGATAEFDQASADTLAAAVDAVAATTVSPLVRDADEGEQLPADPTADALSIRIEYLSNDAERFAVNLERRYRQLDGDARQSAREEVAAEAARLDELVELFEAAETEAIDAVDATDAAITAAAATGAETGAATLAAFQYAGEAERAAMQGSVDALLALAEVELPIAWQGRLADGTAPLATAPGTVADYVATTAGARASESANTPRSSGGGGGGQMYSCWIPGFFGGPGYLGWCYR</sequence>
<keyword evidence="3" id="KW-1133">Transmembrane helix</keyword>
<evidence type="ECO:0000313" key="4">
    <source>
        <dbReference type="EMBL" id="AYF98415.1"/>
    </source>
</evidence>
<accession>A0A387BBD3</accession>
<dbReference type="AlphaFoldDB" id="A0A387BBD3"/>
<dbReference type="Proteomes" id="UP000278886">
    <property type="component" value="Chromosome"/>
</dbReference>
<evidence type="ECO:0000313" key="5">
    <source>
        <dbReference type="Proteomes" id="UP000278886"/>
    </source>
</evidence>